<keyword evidence="5" id="KW-1185">Reference proteome</keyword>
<organism evidence="4 5">
    <name type="scientific">Streptomyces pulveraceus</name>
    <dbReference type="NCBI Taxonomy" id="68258"/>
    <lineage>
        <taxon>Bacteria</taxon>
        <taxon>Bacillati</taxon>
        <taxon>Actinomycetota</taxon>
        <taxon>Actinomycetes</taxon>
        <taxon>Kitasatosporales</taxon>
        <taxon>Streptomycetaceae</taxon>
        <taxon>Streptomyces</taxon>
    </lineage>
</organism>
<evidence type="ECO:0000256" key="2">
    <source>
        <dbReference type="ARBA" id="ARBA00023163"/>
    </source>
</evidence>
<proteinExistence type="predicted"/>
<keyword evidence="1" id="KW-0805">Transcription regulation</keyword>
<sequence length="65" mass="6947">MTADPGEGPHVRHVLGAYVLDALTTGETRTVSRHLQSCDRCAAAYVEVAEAASLLALVRPEDLLE</sequence>
<dbReference type="Gene3D" id="1.10.10.1320">
    <property type="entry name" value="Anti-sigma factor, zinc-finger domain"/>
    <property type="match status" value="1"/>
</dbReference>
<keyword evidence="2" id="KW-0804">Transcription</keyword>
<dbReference type="RefSeq" id="WP_344515800.1">
    <property type="nucleotide sequence ID" value="NZ_BAAATU010000034.1"/>
</dbReference>
<gene>
    <name evidence="4" type="ORF">ACFP1B_26195</name>
</gene>
<accession>A0ABW1GQ16</accession>
<name>A0ABW1GQ16_9ACTN</name>
<dbReference type="EMBL" id="JBHSPU010000022">
    <property type="protein sequence ID" value="MFC5916889.1"/>
    <property type="molecule type" value="Genomic_DNA"/>
</dbReference>
<dbReference type="InterPro" id="IPR027383">
    <property type="entry name" value="Znf_put"/>
</dbReference>
<comment type="caution">
    <text evidence="4">The sequence shown here is derived from an EMBL/GenBank/DDBJ whole genome shotgun (WGS) entry which is preliminary data.</text>
</comment>
<evidence type="ECO:0000313" key="4">
    <source>
        <dbReference type="EMBL" id="MFC5916889.1"/>
    </source>
</evidence>
<evidence type="ECO:0000313" key="5">
    <source>
        <dbReference type="Proteomes" id="UP001596200"/>
    </source>
</evidence>
<dbReference type="InterPro" id="IPR041916">
    <property type="entry name" value="Anti_sigma_zinc_sf"/>
</dbReference>
<reference evidence="5" key="1">
    <citation type="journal article" date="2019" name="Int. J. Syst. Evol. Microbiol.">
        <title>The Global Catalogue of Microorganisms (GCM) 10K type strain sequencing project: providing services to taxonomists for standard genome sequencing and annotation.</title>
        <authorList>
            <consortium name="The Broad Institute Genomics Platform"/>
            <consortium name="The Broad Institute Genome Sequencing Center for Infectious Disease"/>
            <person name="Wu L."/>
            <person name="Ma J."/>
        </authorList>
    </citation>
    <scope>NUCLEOTIDE SEQUENCE [LARGE SCALE GENOMIC DNA]</scope>
    <source>
        <strain evidence="5">JCM 4147</strain>
    </source>
</reference>
<protein>
    <submittedName>
        <fullName evidence="4">Zf-HC2 domain-containing protein</fullName>
    </submittedName>
</protein>
<dbReference type="Pfam" id="PF13490">
    <property type="entry name" value="zf-HC2"/>
    <property type="match status" value="1"/>
</dbReference>
<evidence type="ECO:0000256" key="1">
    <source>
        <dbReference type="ARBA" id="ARBA00023015"/>
    </source>
</evidence>
<evidence type="ECO:0000259" key="3">
    <source>
        <dbReference type="Pfam" id="PF13490"/>
    </source>
</evidence>
<feature type="domain" description="Putative zinc-finger" evidence="3">
    <location>
        <begin position="11"/>
        <end position="42"/>
    </location>
</feature>
<dbReference type="Proteomes" id="UP001596200">
    <property type="component" value="Unassembled WGS sequence"/>
</dbReference>